<accession>A0A291LA96</accession>
<evidence type="ECO:0000313" key="2">
    <source>
        <dbReference type="Proteomes" id="UP000230824"/>
    </source>
</evidence>
<evidence type="ECO:0000313" key="1">
    <source>
        <dbReference type="EMBL" id="ATI15743.1"/>
    </source>
</evidence>
<reference evidence="1 2" key="1">
    <citation type="submission" date="2017-09" db="EMBL/GenBank/DDBJ databases">
        <title>Phage vB_EcoM_PHB05 against multidrug-resistant shiga toxin-producing Escherichia.</title>
        <authorList>
            <person name="Chen Y."/>
            <person name="Song J."/>
            <person name="Wu B."/>
        </authorList>
    </citation>
    <scope>NUCLEOTIDE SEQUENCE [LARGE SCALE GENOMIC DNA]</scope>
    <source>
        <strain evidence="1">Wastewater</strain>
    </source>
</reference>
<dbReference type="GeneID" id="62611944"/>
<dbReference type="KEGG" id="vg:62611944"/>
<dbReference type="Proteomes" id="UP000230824">
    <property type="component" value="Segment"/>
</dbReference>
<keyword evidence="2" id="KW-1185">Reference proteome</keyword>
<organism evidence="1 2">
    <name type="scientific">Escherichia phage vB_EcoM_PHB05</name>
    <dbReference type="NCBI Taxonomy" id="2041347"/>
    <lineage>
        <taxon>Viruses</taxon>
        <taxon>Duplodnaviria</taxon>
        <taxon>Heunggongvirae</taxon>
        <taxon>Uroviricota</taxon>
        <taxon>Caudoviricetes</taxon>
        <taxon>Stephanstirmvirinae</taxon>
        <taxon>Justusliebigvirus</taxon>
        <taxon>Justusliebigvirus PHB05</taxon>
    </lineage>
</organism>
<protein>
    <submittedName>
        <fullName evidence="1">Uncharacterized protein</fullName>
    </submittedName>
</protein>
<proteinExistence type="predicted"/>
<sequence length="153" mass="17853">MRQLFILEAYVQCVADYVKEHSSLLDVTCAVQNDVGIVCVRHILSETRYEVFRAKLFGCDQVHVNFLDSNFRYALENIDDYLPCSPTGYVMMAANEVTPSNNERETLLRKKIRQLQVLNEMKEEIEKELKEDFGTLPKDALKWYDELGEESYE</sequence>
<name>A0A291LA96_9CAUD</name>
<dbReference type="RefSeq" id="YP_009984369.1">
    <property type="nucleotide sequence ID" value="NC_052652.1"/>
</dbReference>
<dbReference type="EMBL" id="MF805809">
    <property type="protein sequence ID" value="ATI15743.1"/>
    <property type="molecule type" value="Genomic_DNA"/>
</dbReference>